<accession>A0A239SX61</accession>
<dbReference type="GO" id="GO:0006281">
    <property type="term" value="P:DNA repair"/>
    <property type="evidence" value="ECO:0007669"/>
    <property type="project" value="TreeGrafter"/>
</dbReference>
<organism evidence="1 2">
    <name type="scientific">Streptococcus merionis</name>
    <dbReference type="NCBI Taxonomy" id="400065"/>
    <lineage>
        <taxon>Bacteria</taxon>
        <taxon>Bacillati</taxon>
        <taxon>Bacillota</taxon>
        <taxon>Bacilli</taxon>
        <taxon>Lactobacillales</taxon>
        <taxon>Streptococcaceae</taxon>
        <taxon>Streptococcus</taxon>
    </lineage>
</organism>
<dbReference type="InterPro" id="IPR050155">
    <property type="entry name" value="HAD-like_hydrolase_sf"/>
</dbReference>
<dbReference type="EC" id="3.1.3.18" evidence="1"/>
<dbReference type="InterPro" id="IPR036412">
    <property type="entry name" value="HAD-like_sf"/>
</dbReference>
<gene>
    <name evidence="1" type="primary">ppaX</name>
    <name evidence="1" type="ORF">SAMEA4412692_01745</name>
</gene>
<dbReference type="EC" id="3.6.1.1" evidence="1"/>
<dbReference type="Gene3D" id="1.10.150.240">
    <property type="entry name" value="Putative phosphatase, domain 2"/>
    <property type="match status" value="1"/>
</dbReference>
<keyword evidence="1" id="KW-0378">Hydrolase</keyword>
<dbReference type="InterPro" id="IPR023214">
    <property type="entry name" value="HAD_sf"/>
</dbReference>
<dbReference type="SFLD" id="SFLDG01135">
    <property type="entry name" value="C1.5.6:_HAD__Beta-PGM__Phospha"/>
    <property type="match status" value="1"/>
</dbReference>
<dbReference type="RefSeq" id="WP_018374510.1">
    <property type="nucleotide sequence ID" value="NZ_LT906439.1"/>
</dbReference>
<dbReference type="PANTHER" id="PTHR43434:SF25">
    <property type="entry name" value="PHOSPHOGLYCOLATE PHOSPHATASE"/>
    <property type="match status" value="1"/>
</dbReference>
<reference evidence="1 2" key="1">
    <citation type="submission" date="2017-06" db="EMBL/GenBank/DDBJ databases">
        <authorList>
            <consortium name="Pathogen Informatics"/>
        </authorList>
    </citation>
    <scope>NUCLEOTIDE SEQUENCE [LARGE SCALE GENOMIC DNA]</scope>
    <source>
        <strain evidence="1 2">NCTC13788</strain>
    </source>
</reference>
<dbReference type="OrthoDB" id="9807630at2"/>
<dbReference type="NCBIfam" id="TIGR01549">
    <property type="entry name" value="HAD-SF-IA-v1"/>
    <property type="match status" value="1"/>
</dbReference>
<name>A0A239SX61_9STRE</name>
<dbReference type="EMBL" id="LT906439">
    <property type="protein sequence ID" value="SNU90125.1"/>
    <property type="molecule type" value="Genomic_DNA"/>
</dbReference>
<dbReference type="PANTHER" id="PTHR43434">
    <property type="entry name" value="PHOSPHOGLYCOLATE PHOSPHATASE"/>
    <property type="match status" value="1"/>
</dbReference>
<dbReference type="eggNOG" id="COG0546">
    <property type="taxonomic scope" value="Bacteria"/>
</dbReference>
<dbReference type="GO" id="GO:0004427">
    <property type="term" value="F:inorganic diphosphate phosphatase activity"/>
    <property type="evidence" value="ECO:0007669"/>
    <property type="project" value="UniProtKB-EC"/>
</dbReference>
<dbReference type="GO" id="GO:0005829">
    <property type="term" value="C:cytosol"/>
    <property type="evidence" value="ECO:0007669"/>
    <property type="project" value="TreeGrafter"/>
</dbReference>
<dbReference type="SUPFAM" id="SSF56784">
    <property type="entry name" value="HAD-like"/>
    <property type="match status" value="1"/>
</dbReference>
<dbReference type="AlphaFoldDB" id="A0A239SX61"/>
<dbReference type="InterPro" id="IPR023198">
    <property type="entry name" value="PGP-like_dom2"/>
</dbReference>
<dbReference type="SFLD" id="SFLDG01129">
    <property type="entry name" value="C1.5:_HAD__Beta-PGM__Phosphata"/>
    <property type="match status" value="1"/>
</dbReference>
<dbReference type="GO" id="GO:0008967">
    <property type="term" value="F:phosphoglycolate phosphatase activity"/>
    <property type="evidence" value="ECO:0007669"/>
    <property type="project" value="UniProtKB-EC"/>
</dbReference>
<sequence length="206" mass="23474">MTTFIWDLDGTLLDSYDAILAGIEAAYTHYQIPFDRDAIRTYIMKESVHALFERVAAERGIDYTAFNAARAEHLTIHNHLVKLLPEARAILQWAKGQGIEQFVYTHKGHNAHRLLADLELDHFFTEVITGDDGFKRKPDPEAIDYLVDKYRFDKADAYYIGDRQLDAECARNAGINSLNLHVESNSYNQHISSLLAIAQHVKKGEL</sequence>
<protein>
    <submittedName>
        <fullName evidence="1">HAD superfamily hydrolase</fullName>
        <ecNumber evidence="1">3.1.3.18</ecNumber>
        <ecNumber evidence="1">3.6.1.1</ecNumber>
    </submittedName>
</protein>
<dbReference type="InterPro" id="IPR006439">
    <property type="entry name" value="HAD-SF_hydro_IA"/>
</dbReference>
<dbReference type="InterPro" id="IPR041492">
    <property type="entry name" value="HAD_2"/>
</dbReference>
<dbReference type="KEGG" id="smen:SAMEA4412692_1745"/>
<dbReference type="SFLD" id="SFLDS00003">
    <property type="entry name" value="Haloacid_Dehalogenase"/>
    <property type="match status" value="1"/>
</dbReference>
<dbReference type="Gene3D" id="3.40.50.1000">
    <property type="entry name" value="HAD superfamily/HAD-like"/>
    <property type="match status" value="1"/>
</dbReference>
<keyword evidence="2" id="KW-1185">Reference proteome</keyword>
<proteinExistence type="predicted"/>
<evidence type="ECO:0000313" key="2">
    <source>
        <dbReference type="Proteomes" id="UP000215185"/>
    </source>
</evidence>
<dbReference type="Proteomes" id="UP000215185">
    <property type="component" value="Chromosome 1"/>
</dbReference>
<dbReference type="STRING" id="1123308.GCA_000380085_01968"/>
<evidence type="ECO:0000313" key="1">
    <source>
        <dbReference type="EMBL" id="SNU90125.1"/>
    </source>
</evidence>
<dbReference type="Pfam" id="PF13419">
    <property type="entry name" value="HAD_2"/>
    <property type="match status" value="1"/>
</dbReference>